<dbReference type="RefSeq" id="WP_047214961.1">
    <property type="nucleotide sequence ID" value="NZ_CP011568.3"/>
</dbReference>
<name>A0A0G3ESR6_9BURK</name>
<dbReference type="PRINTS" id="PR00691">
    <property type="entry name" value="ADHESINB"/>
</dbReference>
<dbReference type="SUPFAM" id="SSF53807">
    <property type="entry name" value="Helical backbone' metal receptor"/>
    <property type="match status" value="1"/>
</dbReference>
<evidence type="ECO:0000256" key="2">
    <source>
        <dbReference type="ARBA" id="ARBA00011028"/>
    </source>
</evidence>
<accession>A0A0G3ESR6</accession>
<dbReference type="InterPro" id="IPR006128">
    <property type="entry name" value="Lipoprotein_PsaA-like"/>
</dbReference>
<dbReference type="Gene3D" id="3.40.50.1980">
    <property type="entry name" value="Nitrogenase molybdenum iron protein domain"/>
    <property type="match status" value="2"/>
</dbReference>
<evidence type="ECO:0000256" key="1">
    <source>
        <dbReference type="ARBA" id="ARBA00004196"/>
    </source>
</evidence>
<dbReference type="GO" id="GO:0007155">
    <property type="term" value="P:cell adhesion"/>
    <property type="evidence" value="ECO:0007669"/>
    <property type="project" value="InterPro"/>
</dbReference>
<keyword evidence="4" id="KW-0479">Metal-binding</keyword>
<evidence type="ECO:0000313" key="8">
    <source>
        <dbReference type="EMBL" id="AKJ69064.1"/>
    </source>
</evidence>
<keyword evidence="3 6" id="KW-0813">Transport</keyword>
<comment type="subcellular location">
    <subcellularLocation>
        <location evidence="1">Cell envelope</location>
    </subcellularLocation>
</comment>
<dbReference type="OrthoDB" id="9793396at2"/>
<dbReference type="PANTHER" id="PTHR42953:SF1">
    <property type="entry name" value="METAL-BINDING PROTEIN HI_0362-RELATED"/>
    <property type="match status" value="1"/>
</dbReference>
<dbReference type="InterPro" id="IPR006127">
    <property type="entry name" value="ZnuA-like"/>
</dbReference>
<dbReference type="AlphaFoldDB" id="A0A0G3ESR6"/>
<dbReference type="STRING" id="445709.ABW99_13460"/>
<keyword evidence="9" id="KW-1185">Reference proteome</keyword>
<dbReference type="KEGG" id="ptx:ABW99_13460"/>
<dbReference type="PATRIC" id="fig|445709.3.peg.2857"/>
<dbReference type="GO" id="GO:0046872">
    <property type="term" value="F:metal ion binding"/>
    <property type="evidence" value="ECO:0007669"/>
    <property type="project" value="UniProtKB-KW"/>
</dbReference>
<organism evidence="8 9">
    <name type="scientific">Pandoraea thiooxydans</name>
    <dbReference type="NCBI Taxonomy" id="445709"/>
    <lineage>
        <taxon>Bacteria</taxon>
        <taxon>Pseudomonadati</taxon>
        <taxon>Pseudomonadota</taxon>
        <taxon>Betaproteobacteria</taxon>
        <taxon>Burkholderiales</taxon>
        <taxon>Burkholderiaceae</taxon>
        <taxon>Pandoraea</taxon>
    </lineage>
</organism>
<dbReference type="PRINTS" id="PR00690">
    <property type="entry name" value="ADHESNFAMILY"/>
</dbReference>
<evidence type="ECO:0000256" key="5">
    <source>
        <dbReference type="ARBA" id="ARBA00022729"/>
    </source>
</evidence>
<gene>
    <name evidence="8" type="ORF">ABW99_13460</name>
</gene>
<evidence type="ECO:0000256" key="6">
    <source>
        <dbReference type="RuleBase" id="RU003512"/>
    </source>
</evidence>
<feature type="signal peptide" evidence="7">
    <location>
        <begin position="1"/>
        <end position="22"/>
    </location>
</feature>
<dbReference type="InterPro" id="IPR006129">
    <property type="entry name" value="AdhesinB"/>
</dbReference>
<dbReference type="InterPro" id="IPR050492">
    <property type="entry name" value="Bact_metal-bind_prot9"/>
</dbReference>
<sequence length="297" mass="33266">MQRFLKPWLVACLALLTSLAHAQDSKLPVVASFSILGDIVHNVGGDRVEVTTLVGPDRDSRTYQPTPADADKLDHARLLLVNGLGLENWLPHLKAISHYRGPVAVVTEGIKPRMIREHGKLVPDPNVFQDPVLVKTVALRIRDALIAADPAGRAYYTERALNYTLALDDLVTWAHKQLAPIPPPRRVIFTAHDDFGYLGERFDIRFITPPSPTRNRELSAWEIRRLARKLRYLGTQAIFAENTASPQVVERVARDAHLKVSGKLYADALSQTQEAVTYLQLFQHNIRVAVSAMKNNR</sequence>
<evidence type="ECO:0000256" key="3">
    <source>
        <dbReference type="ARBA" id="ARBA00022448"/>
    </source>
</evidence>
<comment type="similarity">
    <text evidence="2 6">Belongs to the bacterial solute-binding protein 9 family.</text>
</comment>
<keyword evidence="5 7" id="KW-0732">Signal</keyword>
<dbReference type="PANTHER" id="PTHR42953">
    <property type="entry name" value="HIGH-AFFINITY ZINC UPTAKE SYSTEM PROTEIN ZNUA-RELATED"/>
    <property type="match status" value="1"/>
</dbReference>
<dbReference type="EMBL" id="CP011568">
    <property type="protein sequence ID" value="AKJ69064.1"/>
    <property type="molecule type" value="Genomic_DNA"/>
</dbReference>
<feature type="chain" id="PRO_5002553576" evidence="7">
    <location>
        <begin position="23"/>
        <end position="297"/>
    </location>
</feature>
<dbReference type="Pfam" id="PF01297">
    <property type="entry name" value="ZnuA"/>
    <property type="match status" value="1"/>
</dbReference>
<reference evidence="9" key="1">
    <citation type="submission" date="2015-06" db="EMBL/GenBank/DDBJ databases">
        <authorList>
            <person name="Lim Y.L."/>
            <person name="Ee R."/>
            <person name="Yong D."/>
            <person name="How K.Y."/>
            <person name="Yin W.F."/>
            <person name="Chan K.G."/>
        </authorList>
    </citation>
    <scope>NUCLEOTIDE SEQUENCE [LARGE SCALE GENOMIC DNA]</scope>
    <source>
        <strain evidence="9">DSM 25325</strain>
    </source>
</reference>
<dbReference type="GO" id="GO:0030313">
    <property type="term" value="C:cell envelope"/>
    <property type="evidence" value="ECO:0007669"/>
    <property type="project" value="UniProtKB-SubCell"/>
</dbReference>
<protein>
    <submittedName>
        <fullName evidence="8">Metal ABC transporter substrate-binding protein</fullName>
    </submittedName>
</protein>
<evidence type="ECO:0000256" key="4">
    <source>
        <dbReference type="ARBA" id="ARBA00022723"/>
    </source>
</evidence>
<evidence type="ECO:0000313" key="9">
    <source>
        <dbReference type="Proteomes" id="UP000036700"/>
    </source>
</evidence>
<dbReference type="GO" id="GO:0030001">
    <property type="term" value="P:metal ion transport"/>
    <property type="evidence" value="ECO:0007669"/>
    <property type="project" value="InterPro"/>
</dbReference>
<dbReference type="Proteomes" id="UP000036700">
    <property type="component" value="Chromosome"/>
</dbReference>
<proteinExistence type="inferred from homology"/>
<evidence type="ECO:0000256" key="7">
    <source>
        <dbReference type="SAM" id="SignalP"/>
    </source>
</evidence>